<proteinExistence type="predicted"/>
<reference evidence="2 3" key="2">
    <citation type="journal article" date="2017" name="Genome Biol. Evol.">
        <title>Trajectories and Drivers of Genome Evolution in Surface-Associated Marine Phaeobacter.</title>
        <authorList>
            <person name="Freese H.M."/>
            <person name="Sikorski J."/>
            <person name="Bunk B."/>
            <person name="Scheuner C."/>
            <person name="Meier-Kolthoff J.P."/>
            <person name="Sproer C."/>
            <person name="Gram L."/>
            <person name="Overmann J."/>
        </authorList>
    </citation>
    <scope>NUCLEOTIDE SEQUENCE [LARGE SCALE GENOMIC DNA]</scope>
    <source>
        <strain evidence="2 3">P88</strain>
    </source>
</reference>
<accession>A0A2I7KB07</accession>
<gene>
    <name evidence="2" type="ORF">PhaeoP88_02417</name>
</gene>
<feature type="domain" description="DUF6455" evidence="1">
    <location>
        <begin position="1"/>
        <end position="87"/>
    </location>
</feature>
<dbReference type="AlphaFoldDB" id="A0A2I7KB07"/>
<sequence>MYPLGHPLHHLRLIKRMGQACGADLTASFAAGQITQTDWADMVTRCRGCREVARCEGFLDQIDRTAVTTPKAPLQGCRNGDALLRLRN</sequence>
<evidence type="ECO:0000313" key="2">
    <source>
        <dbReference type="EMBL" id="AUQ99772.1"/>
    </source>
</evidence>
<dbReference type="Pfam" id="PF20056">
    <property type="entry name" value="DUF6455"/>
    <property type="match status" value="1"/>
</dbReference>
<name>A0A2I7KB07_9RHOB</name>
<protein>
    <recommendedName>
        <fullName evidence="1">DUF6455 domain-containing protein</fullName>
    </recommendedName>
</protein>
<evidence type="ECO:0000313" key="3">
    <source>
        <dbReference type="Proteomes" id="UP000236447"/>
    </source>
</evidence>
<reference evidence="2 3" key="1">
    <citation type="journal article" date="2017" name="Front. Microbiol.">
        <title>Phaeobacter piscinae sp. nov., a species of the Roseobacter group and potential aquaculture probiont.</title>
        <authorList>
            <person name="Sonnenschein E.C."/>
            <person name="Phippen C.B.W."/>
            <person name="Nielsen K.F."/>
            <person name="Mateiu R.V."/>
            <person name="Melchiorsen J."/>
            <person name="Gram L."/>
            <person name="Overmann J."/>
            <person name="Freese H.M."/>
        </authorList>
    </citation>
    <scope>NUCLEOTIDE SEQUENCE [LARGE SCALE GENOMIC DNA]</scope>
    <source>
        <strain evidence="2 3">P88</strain>
    </source>
</reference>
<dbReference type="InterPro" id="IPR045601">
    <property type="entry name" value="DUF6455"/>
</dbReference>
<dbReference type="EMBL" id="CP010725">
    <property type="protein sequence ID" value="AUQ99772.1"/>
    <property type="molecule type" value="Genomic_DNA"/>
</dbReference>
<dbReference type="Proteomes" id="UP000236447">
    <property type="component" value="Chromosome"/>
</dbReference>
<organism evidence="2 3">
    <name type="scientific">Phaeobacter inhibens</name>
    <dbReference type="NCBI Taxonomy" id="221822"/>
    <lineage>
        <taxon>Bacteria</taxon>
        <taxon>Pseudomonadati</taxon>
        <taxon>Pseudomonadota</taxon>
        <taxon>Alphaproteobacteria</taxon>
        <taxon>Rhodobacterales</taxon>
        <taxon>Roseobacteraceae</taxon>
        <taxon>Phaeobacter</taxon>
    </lineage>
</organism>
<evidence type="ECO:0000259" key="1">
    <source>
        <dbReference type="Pfam" id="PF20056"/>
    </source>
</evidence>
<dbReference type="RefSeq" id="WP_102883796.1">
    <property type="nucleotide sequence ID" value="NZ_CP081262.1"/>
</dbReference>